<keyword evidence="5 9" id="KW-0472">Membrane</keyword>
<dbReference type="Proteomes" id="UP001214976">
    <property type="component" value="Unassembled WGS sequence"/>
</dbReference>
<accession>A0AAW6Q7V9</accession>
<dbReference type="Proteomes" id="UP001216057">
    <property type="component" value="Unassembled WGS sequence"/>
</dbReference>
<evidence type="ECO:0000313" key="11">
    <source>
        <dbReference type="EMBL" id="MDG2944856.1"/>
    </source>
</evidence>
<proteinExistence type="inferred from homology"/>
<organism evidence="12 13">
    <name type="scientific">Exercitatus varius</name>
    <dbReference type="NCBI Taxonomy" id="67857"/>
    <lineage>
        <taxon>Bacteria</taxon>
        <taxon>Pseudomonadati</taxon>
        <taxon>Pseudomonadota</taxon>
        <taxon>Gammaproteobacteria</taxon>
        <taxon>Pasteurellales</taxon>
        <taxon>Pasteurellaceae</taxon>
        <taxon>Exercitatus</taxon>
    </lineage>
</organism>
<gene>
    <name evidence="12" type="ORF">P7M15_02570</name>
    <name evidence="11" type="ORF">P7M32_00170</name>
</gene>
<evidence type="ECO:0000256" key="8">
    <source>
        <dbReference type="ARBA" id="ARBA00024235"/>
    </source>
</evidence>
<evidence type="ECO:0000313" key="13">
    <source>
        <dbReference type="Proteomes" id="UP001214976"/>
    </source>
</evidence>
<dbReference type="GO" id="GO:0005886">
    <property type="term" value="C:plasma membrane"/>
    <property type="evidence" value="ECO:0007669"/>
    <property type="project" value="UniProtKB-SubCell"/>
</dbReference>
<evidence type="ECO:0000256" key="2">
    <source>
        <dbReference type="ARBA" id="ARBA00022475"/>
    </source>
</evidence>
<evidence type="ECO:0000256" key="1">
    <source>
        <dbReference type="ARBA" id="ARBA00004401"/>
    </source>
</evidence>
<dbReference type="AlphaFoldDB" id="A0AAW6Q7V9"/>
<evidence type="ECO:0000256" key="9">
    <source>
        <dbReference type="SAM" id="Phobius"/>
    </source>
</evidence>
<evidence type="ECO:0000256" key="5">
    <source>
        <dbReference type="ARBA" id="ARBA00023136"/>
    </source>
</evidence>
<dbReference type="SUPFAM" id="SSF48452">
    <property type="entry name" value="TPR-like"/>
    <property type="match status" value="1"/>
</dbReference>
<evidence type="ECO:0000259" key="10">
    <source>
        <dbReference type="Pfam" id="PF09976"/>
    </source>
</evidence>
<evidence type="ECO:0000256" key="7">
    <source>
        <dbReference type="ARBA" id="ARBA00024197"/>
    </source>
</evidence>
<sequence length="202" mass="22146">MAYTSLEEQEINEIKSWWNENYKSLIAILIIALAGVFGWRYWQDHQTAKAHEMSALYDKVVAHQDVAAKQAQIDAFVQDNEKTGYAALVLLEKAKDAVNKQDFASAAEALKQAASHAPEPILAATANMRLAEVQFQQKDFDGALATLAQVKESGFANPKALLTGEIQLAKGDKAAAKASFEEALKNATALEQQEAQVRLNNL</sequence>
<dbReference type="EMBL" id="JARQTX010000001">
    <property type="protein sequence ID" value="MDG2944856.1"/>
    <property type="molecule type" value="Genomic_DNA"/>
</dbReference>
<keyword evidence="14" id="KW-1185">Reference proteome</keyword>
<comment type="subcellular location">
    <subcellularLocation>
        <location evidence="1">Cell membrane</location>
        <topology evidence="1">Single-pass type II membrane protein</topology>
    </subcellularLocation>
</comment>
<evidence type="ECO:0000256" key="3">
    <source>
        <dbReference type="ARBA" id="ARBA00022692"/>
    </source>
</evidence>
<dbReference type="RefSeq" id="WP_317476660.1">
    <property type="nucleotide sequence ID" value="NZ_JARQTW010000004.1"/>
</dbReference>
<dbReference type="PANTHER" id="PTHR38035:SF1">
    <property type="entry name" value="ANCILLARY SECYEG TRANSLOCON SUBUNIT"/>
    <property type="match status" value="1"/>
</dbReference>
<dbReference type="GO" id="GO:0044877">
    <property type="term" value="F:protein-containing complex binding"/>
    <property type="evidence" value="ECO:0007669"/>
    <property type="project" value="InterPro"/>
</dbReference>
<dbReference type="InterPro" id="IPR018704">
    <property type="entry name" value="SecYEG/CpoB_TPR"/>
</dbReference>
<keyword evidence="3 9" id="KW-0812">Transmembrane</keyword>
<feature type="domain" description="Ancillary SecYEG translocon subunit/Cell division coordinator CpoB TPR" evidence="10">
    <location>
        <begin position="15"/>
        <end position="202"/>
    </location>
</feature>
<dbReference type="InterPro" id="IPR011990">
    <property type="entry name" value="TPR-like_helical_dom_sf"/>
</dbReference>
<evidence type="ECO:0000256" key="6">
    <source>
        <dbReference type="ARBA" id="ARBA00023186"/>
    </source>
</evidence>
<evidence type="ECO:0000313" key="14">
    <source>
        <dbReference type="Proteomes" id="UP001216057"/>
    </source>
</evidence>
<dbReference type="Pfam" id="PF09976">
    <property type="entry name" value="TPR_21"/>
    <property type="match status" value="1"/>
</dbReference>
<comment type="similarity">
    <text evidence="7">Belongs to the YfgM family.</text>
</comment>
<dbReference type="Gene3D" id="1.25.40.10">
    <property type="entry name" value="Tetratricopeptide repeat domain"/>
    <property type="match status" value="1"/>
</dbReference>
<name>A0AAW6Q7V9_9PAST</name>
<evidence type="ECO:0000256" key="4">
    <source>
        <dbReference type="ARBA" id="ARBA00022989"/>
    </source>
</evidence>
<protein>
    <recommendedName>
        <fullName evidence="8">Ancillary SecYEG translocon subunit</fullName>
    </recommendedName>
</protein>
<dbReference type="PIRSF" id="PIRSF006170">
    <property type="entry name" value="YfgM"/>
    <property type="match status" value="1"/>
</dbReference>
<keyword evidence="2" id="KW-1003">Cell membrane</keyword>
<reference evidence="12 14" key="1">
    <citation type="submission" date="2023-03" db="EMBL/GenBank/DDBJ databases">
        <title>Classification of Bisgaard taxon 6 and taxon 10 as Exercitatus varius gen. nov., spec. nov.</title>
        <authorList>
            <person name="Christensen H."/>
        </authorList>
    </citation>
    <scope>NUCLEOTIDE SEQUENCE</scope>
    <source>
        <strain evidence="11 14">23350_01</strain>
        <strain evidence="12">86116</strain>
    </source>
</reference>
<dbReference type="EMBL" id="JARQTW010000004">
    <property type="protein sequence ID" value="MDG2949412.1"/>
    <property type="molecule type" value="Genomic_DNA"/>
</dbReference>
<evidence type="ECO:0000313" key="12">
    <source>
        <dbReference type="EMBL" id="MDG2949412.1"/>
    </source>
</evidence>
<keyword evidence="6" id="KW-0143">Chaperone</keyword>
<feature type="transmembrane region" description="Helical" evidence="9">
    <location>
        <begin position="25"/>
        <end position="42"/>
    </location>
</feature>
<dbReference type="PANTHER" id="PTHR38035">
    <property type="entry name" value="UPF0070 PROTEIN YFGM"/>
    <property type="match status" value="1"/>
</dbReference>
<dbReference type="InterPro" id="IPR026039">
    <property type="entry name" value="YfgM"/>
</dbReference>
<keyword evidence="4 9" id="KW-1133">Transmembrane helix</keyword>
<comment type="caution">
    <text evidence="12">The sequence shown here is derived from an EMBL/GenBank/DDBJ whole genome shotgun (WGS) entry which is preliminary data.</text>
</comment>